<dbReference type="STRING" id="578459.A0A194S9B8"/>
<sequence length="2365" mass="259666">MCSGTESPILALKMMLRSLEAQKGIKASVEHVFSAEIEPFKQAYIERNFHPPLLFRDVQELPNDKARTAYGAFAKVPQHADMLIAGTSCVDFSTLNKLRKGLEDDGESGRTFFGMFRWVEKARPKVVILENVLSAEWNEMVKNFNSIEYTATFARLDTKKYYVPHTRTRGYLVAFPQAKKKGDLGSVLSSGRMTERWASKLQGLARPASSPAEAFLLDSDDVRVHRARTELSQRRATALLGKQRDATDWARCQQRHSIARSLEKLGPQKPLTGWSAQGGKPTMPDGAWQDWAEAQTERVLDLMDISFLRQARMGVDIMYKSAIWNLSQNVDRTTSSKLFGITPCLTPNMIAYLTNRGGPVVGIEALALQGLPIDELLLTRESTDQLADLAGNAMSSTVVGTAIISALLVAANTFDDKAVVEEALQGADDEDVDMAGVAPAGSRSAGATSEDLEARLRGADRLTEYPVDLASSQPAPSDLLDRAHRSARQCPCEGPLDVSQHAISTCAGCGHSACAPHQGKPKHRYEPSTAMREPPVQFERDLKTLLPMRVTVPGFGRDEIGLVLERALDKGGNVEHQLVDKYLDTIADALADAEFHFEHVSRRSHWTAIYGSDKARLELFFAATGMEWRVFVDPPRDLGTLDPLRAAFEQPIARAKVAEGASDLLAGEWDLSIPLSRLKTHLDMEYGDMVDSWRARLGLEEYKDEKRPATIKMAFKGDATLLDRQIDGLYQLEAECGTATNALYRRVEPAAATPLFFFFDPSPYLEAVHDRFVFAETCARTSTMRPLIASLEPSWRLNGTVEGGDTANRVYKPKDSPRRPEIFVTHCWEPLPGGKLVAGASDVNEASKFSTIGAGFEVSVGDDKCAQAETLLVAHVPLAKSPSSIWAKEAWHDVDLQHEGAEVFTKLGWMLARIPEWDTLYDWQTVDAESLPTHACFRCAPDVPEIEWVRRWKLGTGKKNPWTVNITAREDGLQAAAYETSLKNRPAPIIVHTRQVGNDFQFKVALNAASLSHRVLAQLPPVRSSLAEVGKPVLSWRLLTEASADLGPAPSVKFSLRSNRRDPEAANPKLFKKHALRPEQLRSLHWMIEQEASPEPWVEEEVAEALLPQLGWQAEAKATREVVIRGGVLADAVGYGKTCITLALIAARRKHDAVLPKSTDRVPLKATLVVVPKHLFGQWGTEVDKFAGSGLKCIAISDVAKLKQYSVADFQDADVVIIAQSILSSPRFWPYTADFAASRVDIKTDDKAGRYFRHCVAETMVALGDQVKRLVGEGAKAAYEAIQSARKNRRSVSADEEYIPLTRKMKNKQSKVVDPNFKAPPKPDVGRQGKEQIEADPWGLRDHSVRQDWTKLQGPPLAMFLWARVVLDEFSYIDGADLVGFHTCQGRSRWILSGTPPLSDFSQVKSIANLLHVHLGINDDSEGVADAVKTRNSEATMAEKFRSYCDVRTRAWHVRRDQVAQRFLDQYARQNVAEIDDIPLEVELIGVRLPGAEMAIYRELEHHLTAVDPSLAKIAKVKVDKQSDRDKRLREALGQSKTPDEALLKRCSHFSLDLDEDEIAGGEAPDVCDFIHDLRERQLKDCKKQVKRHLVATAWLHRAVEKKGLYDQVPGAKKNFKIWVERLFGEGFGDAAANACLKELAVAAGVEDGKIGDSGKAEPVAKDIDDFHERPDKYSDQEFTAHRVNLVRIAGVTLNKLTTELVGRYRSARYFDKVRNVLRKGDDVVTEDAILSCCGHDGKLAAVEEAVARGRCVEPSCGAEVERHNLLTAESLGTDRDSGHFGYKLETLVTVIEQTPEDDRVIVFVQFDDLFDKVHETLTVYGIPTAVVKGTANQQSSAITAFQSATKAKNQKVLLLLATDSSSSGANLTSANWAIFVSPLFTDSKEQYKALSTQAIGRIHRYGQLKTAHVVHLLTHATKDIEVFEERNDLVVDAVVETQQTQRGEIVNPPRTKKHQFAKKVKAAAAKAKVKAKVKSDSDSDVVGEKKPVKKVASAVEPKVSPARPKSKGKGKMAVVELASDSDIEFDLGAESSSAEEDASDDESEAVSTADEATKKRKVHAKDEDDFELSDLDVAVSSSKRVNARPRRSAAPTIIAIDDSEDDESEAEPASPKSAPATSSSKRKRIVVATSDDVDDRARQPSSQAKRSKPSTSTTSRPAAKKRKIDTPSGAIVVEVPSPKRSQSTLNSWFKRNEVAKRAPAPAGGHQPEPEPAPSKAAVKGEQNGVEVDEDIDMRDETPSPSKKSPQATSAASPVEERTRASTPRSATVEEPRPSPLLGAEIVEAAEAEAEVAAAGSESASKQSTPTGEAASTAATDQGDELDTALTTPALEVVHELGVEQEGDVEMRRKEDGAVSPERSAGEVS</sequence>
<dbReference type="InterPro" id="IPR050628">
    <property type="entry name" value="SNF2_RAD54_helicase_TF"/>
</dbReference>
<dbReference type="EMBL" id="KQ474075">
    <property type="protein sequence ID" value="KPV77179.1"/>
    <property type="molecule type" value="Genomic_DNA"/>
</dbReference>
<evidence type="ECO:0000256" key="3">
    <source>
        <dbReference type="ARBA" id="ARBA00022741"/>
    </source>
</evidence>
<feature type="region of interest" description="Disordered" evidence="6">
    <location>
        <begin position="2028"/>
        <end position="2365"/>
    </location>
</feature>
<dbReference type="GO" id="GO:0008094">
    <property type="term" value="F:ATP-dependent activity, acting on DNA"/>
    <property type="evidence" value="ECO:0007669"/>
    <property type="project" value="TreeGrafter"/>
</dbReference>
<evidence type="ECO:0000256" key="5">
    <source>
        <dbReference type="ARBA" id="ARBA00022840"/>
    </source>
</evidence>
<dbReference type="Pfam" id="PF00271">
    <property type="entry name" value="Helicase_C"/>
    <property type="match status" value="1"/>
</dbReference>
<evidence type="ECO:0000256" key="6">
    <source>
        <dbReference type="SAM" id="MobiDB-lite"/>
    </source>
</evidence>
<dbReference type="GO" id="GO:0005634">
    <property type="term" value="C:nucleus"/>
    <property type="evidence" value="ECO:0007669"/>
    <property type="project" value="TreeGrafter"/>
</dbReference>
<dbReference type="InterPro" id="IPR027417">
    <property type="entry name" value="P-loop_NTPase"/>
</dbReference>
<dbReference type="PROSITE" id="PS51194">
    <property type="entry name" value="HELICASE_CTER"/>
    <property type="match status" value="1"/>
</dbReference>
<dbReference type="GO" id="GO:0032259">
    <property type="term" value="P:methylation"/>
    <property type="evidence" value="ECO:0007669"/>
    <property type="project" value="UniProtKB-KW"/>
</dbReference>
<dbReference type="PANTHER" id="PTHR45626">
    <property type="entry name" value="TRANSCRIPTION TERMINATION FACTOR 2-RELATED"/>
    <property type="match status" value="1"/>
</dbReference>
<dbReference type="PANTHER" id="PTHR45626:SF26">
    <property type="entry name" value="FAMILY HELICASE, PUTATIVE (AFU_ORTHOLOGUE AFUA_2G09120)-RELATED"/>
    <property type="match status" value="1"/>
</dbReference>
<dbReference type="Gene3D" id="3.40.50.150">
    <property type="entry name" value="Vaccinia Virus protein VP39"/>
    <property type="match status" value="1"/>
</dbReference>
<dbReference type="SUPFAM" id="SSF53335">
    <property type="entry name" value="S-adenosyl-L-methionine-dependent methyltransferases"/>
    <property type="match status" value="1"/>
</dbReference>
<keyword evidence="3" id="KW-0547">Nucleotide-binding</keyword>
<keyword evidence="2" id="KW-0808">Transferase</keyword>
<feature type="compositionally biased region" description="Polar residues" evidence="6">
    <location>
        <begin position="2239"/>
        <end position="2252"/>
    </location>
</feature>
<gene>
    <name evidence="8" type="ORF">RHOBADRAFT_49416</name>
</gene>
<dbReference type="OrthoDB" id="423221at2759"/>
<feature type="region of interest" description="Disordered" evidence="6">
    <location>
        <begin position="1974"/>
        <end position="2012"/>
    </location>
</feature>
<dbReference type="GO" id="GO:0008168">
    <property type="term" value="F:methyltransferase activity"/>
    <property type="evidence" value="ECO:0007669"/>
    <property type="project" value="UniProtKB-KW"/>
</dbReference>
<name>A0A194S9B8_RHOGW</name>
<evidence type="ECO:0000259" key="7">
    <source>
        <dbReference type="PROSITE" id="PS51194"/>
    </source>
</evidence>
<feature type="domain" description="Helicase C-terminal" evidence="7">
    <location>
        <begin position="1784"/>
        <end position="1954"/>
    </location>
</feature>
<feature type="compositionally biased region" description="Basic and acidic residues" evidence="6">
    <location>
        <begin position="1974"/>
        <end position="1987"/>
    </location>
</feature>
<feature type="compositionally biased region" description="Acidic residues" evidence="6">
    <location>
        <begin position="2028"/>
        <end position="2045"/>
    </location>
</feature>
<feature type="compositionally biased region" description="Low complexity" evidence="6">
    <location>
        <begin position="2108"/>
        <end position="2120"/>
    </location>
</feature>
<dbReference type="InterPro" id="IPR038718">
    <property type="entry name" value="SNF2-like_sf"/>
</dbReference>
<proteinExistence type="predicted"/>
<dbReference type="InterPro" id="IPR001650">
    <property type="entry name" value="Helicase_C-like"/>
</dbReference>
<feature type="region of interest" description="Disordered" evidence="6">
    <location>
        <begin position="1310"/>
        <end position="1329"/>
    </location>
</feature>
<dbReference type="InterPro" id="IPR014001">
    <property type="entry name" value="Helicase_ATP-bd"/>
</dbReference>
<dbReference type="GO" id="GO:0006281">
    <property type="term" value="P:DNA repair"/>
    <property type="evidence" value="ECO:0007669"/>
    <property type="project" value="TreeGrafter"/>
</dbReference>
<dbReference type="Proteomes" id="UP000053890">
    <property type="component" value="Unassembled WGS sequence"/>
</dbReference>
<dbReference type="InterPro" id="IPR049730">
    <property type="entry name" value="SNF2/RAD54-like_C"/>
</dbReference>
<dbReference type="Pfam" id="PF00145">
    <property type="entry name" value="DNA_methylase"/>
    <property type="match status" value="1"/>
</dbReference>
<feature type="compositionally biased region" description="Polar residues" evidence="6">
    <location>
        <begin position="2180"/>
        <end position="2190"/>
    </location>
</feature>
<dbReference type="RefSeq" id="XP_018273228.1">
    <property type="nucleotide sequence ID" value="XM_018415249.1"/>
</dbReference>
<dbReference type="InterPro" id="IPR001525">
    <property type="entry name" value="C5_MeTfrase"/>
</dbReference>
<accession>A0A194S9B8</accession>
<dbReference type="GeneID" id="28975697"/>
<dbReference type="Pfam" id="PF00176">
    <property type="entry name" value="SNF2-rel_dom"/>
    <property type="match status" value="1"/>
</dbReference>
<organism evidence="8 9">
    <name type="scientific">Rhodotorula graminis (strain WP1)</name>
    <dbReference type="NCBI Taxonomy" id="578459"/>
    <lineage>
        <taxon>Eukaryota</taxon>
        <taxon>Fungi</taxon>
        <taxon>Dikarya</taxon>
        <taxon>Basidiomycota</taxon>
        <taxon>Pucciniomycotina</taxon>
        <taxon>Microbotryomycetes</taxon>
        <taxon>Sporidiobolales</taxon>
        <taxon>Sporidiobolaceae</taxon>
        <taxon>Rhodotorula</taxon>
    </lineage>
</organism>
<feature type="compositionally biased region" description="Acidic residues" evidence="6">
    <location>
        <begin position="2098"/>
        <end position="2107"/>
    </location>
</feature>
<keyword evidence="4" id="KW-0378">Hydrolase</keyword>
<evidence type="ECO:0000313" key="9">
    <source>
        <dbReference type="Proteomes" id="UP000053890"/>
    </source>
</evidence>
<dbReference type="SMART" id="SM00487">
    <property type="entry name" value="DEXDc"/>
    <property type="match status" value="1"/>
</dbReference>
<dbReference type="GO" id="GO:0016787">
    <property type="term" value="F:hydrolase activity"/>
    <property type="evidence" value="ECO:0007669"/>
    <property type="project" value="UniProtKB-KW"/>
</dbReference>
<keyword evidence="9" id="KW-1185">Reference proteome</keyword>
<dbReference type="OMA" id="SMIPYIT"/>
<dbReference type="CDD" id="cd18793">
    <property type="entry name" value="SF2_C_SNF"/>
    <property type="match status" value="1"/>
</dbReference>
<dbReference type="InterPro" id="IPR029063">
    <property type="entry name" value="SAM-dependent_MTases_sf"/>
</dbReference>
<dbReference type="SUPFAM" id="SSF52540">
    <property type="entry name" value="P-loop containing nucleoside triphosphate hydrolases"/>
    <property type="match status" value="2"/>
</dbReference>
<evidence type="ECO:0000256" key="2">
    <source>
        <dbReference type="ARBA" id="ARBA00022679"/>
    </source>
</evidence>
<dbReference type="InterPro" id="IPR000330">
    <property type="entry name" value="SNF2_N"/>
</dbReference>
<dbReference type="Gene3D" id="3.40.50.10810">
    <property type="entry name" value="Tandem AAA-ATPase domain"/>
    <property type="match status" value="1"/>
</dbReference>
<evidence type="ECO:0000256" key="1">
    <source>
        <dbReference type="ARBA" id="ARBA00022603"/>
    </source>
</evidence>
<keyword evidence="1" id="KW-0489">Methyltransferase</keyword>
<dbReference type="SMART" id="SM00490">
    <property type="entry name" value="HELICc"/>
    <property type="match status" value="1"/>
</dbReference>
<evidence type="ECO:0000313" key="8">
    <source>
        <dbReference type="EMBL" id="KPV77179.1"/>
    </source>
</evidence>
<keyword evidence="5" id="KW-0067">ATP-binding</keyword>
<protein>
    <recommendedName>
        <fullName evidence="7">Helicase C-terminal domain-containing protein</fullName>
    </recommendedName>
</protein>
<dbReference type="GO" id="GO:0005524">
    <property type="term" value="F:ATP binding"/>
    <property type="evidence" value="ECO:0007669"/>
    <property type="project" value="UniProtKB-KW"/>
</dbReference>
<evidence type="ECO:0000256" key="4">
    <source>
        <dbReference type="ARBA" id="ARBA00022801"/>
    </source>
</evidence>
<feature type="compositionally biased region" description="Low complexity" evidence="6">
    <location>
        <begin position="2291"/>
        <end position="2300"/>
    </location>
</feature>
<reference evidence="8 9" key="1">
    <citation type="journal article" date="2015" name="Front. Microbiol.">
        <title>Genome sequence of the plant growth promoting endophytic yeast Rhodotorula graminis WP1.</title>
        <authorList>
            <person name="Firrincieli A."/>
            <person name="Otillar R."/>
            <person name="Salamov A."/>
            <person name="Schmutz J."/>
            <person name="Khan Z."/>
            <person name="Redman R.S."/>
            <person name="Fleck N.D."/>
            <person name="Lindquist E."/>
            <person name="Grigoriev I.V."/>
            <person name="Doty S.L."/>
        </authorList>
    </citation>
    <scope>NUCLEOTIDE SEQUENCE [LARGE SCALE GENOMIC DNA]</scope>
    <source>
        <strain evidence="8 9">WP1</strain>
    </source>
</reference>
<dbReference type="Gene3D" id="3.40.50.300">
    <property type="entry name" value="P-loop containing nucleotide triphosphate hydrolases"/>
    <property type="match status" value="1"/>
</dbReference>